<comment type="similarity">
    <text evidence="1">Belongs to the UPF0213 family.</text>
</comment>
<dbReference type="Proteomes" id="UP000631300">
    <property type="component" value="Unassembled WGS sequence"/>
</dbReference>
<sequence length="124" mass="14001">MPISISAIDGDADAQKWYIYLIENRLGHLYTGITCDPARRIAQHRGLRRGGAKALRGKAPLYFRGVFQVAGKSAAMHIEYQLKQLPARLKWQVIDNQNLAQTKTVTMQFSDSENTLHNQCNTKT</sequence>
<dbReference type="RefSeq" id="WP_189406249.1">
    <property type="nucleotide sequence ID" value="NZ_BMXP01000004.1"/>
</dbReference>
<evidence type="ECO:0000256" key="1">
    <source>
        <dbReference type="ARBA" id="ARBA00007435"/>
    </source>
</evidence>
<dbReference type="Gene3D" id="3.40.1440.10">
    <property type="entry name" value="GIY-YIG endonuclease"/>
    <property type="match status" value="1"/>
</dbReference>
<reference evidence="3" key="1">
    <citation type="journal article" date="2014" name="Int. J. Syst. Evol. Microbiol.">
        <title>Complete genome sequence of Corynebacterium casei LMG S-19264T (=DSM 44701T), isolated from a smear-ripened cheese.</title>
        <authorList>
            <consortium name="US DOE Joint Genome Institute (JGI-PGF)"/>
            <person name="Walter F."/>
            <person name="Albersmeier A."/>
            <person name="Kalinowski J."/>
            <person name="Ruckert C."/>
        </authorList>
    </citation>
    <scope>NUCLEOTIDE SEQUENCE</scope>
    <source>
        <strain evidence="3">KCTC 22164</strain>
    </source>
</reference>
<accession>A0A918JN15</accession>
<dbReference type="CDD" id="cd10456">
    <property type="entry name" value="GIY-YIG_UPF0213"/>
    <property type="match status" value="1"/>
</dbReference>
<dbReference type="InterPro" id="IPR000305">
    <property type="entry name" value="GIY-YIG_endonuc"/>
</dbReference>
<organism evidence="3 4">
    <name type="scientific">Alteromonas halophila</name>
    <dbReference type="NCBI Taxonomy" id="516698"/>
    <lineage>
        <taxon>Bacteria</taxon>
        <taxon>Pseudomonadati</taxon>
        <taxon>Pseudomonadota</taxon>
        <taxon>Gammaproteobacteria</taxon>
        <taxon>Alteromonadales</taxon>
        <taxon>Alteromonadaceae</taxon>
        <taxon>Alteromonas/Salinimonas group</taxon>
        <taxon>Alteromonas</taxon>
    </lineage>
</organism>
<dbReference type="InterPro" id="IPR035901">
    <property type="entry name" value="GIY-YIG_endonuc_sf"/>
</dbReference>
<comment type="caution">
    <text evidence="3">The sequence shown here is derived from an EMBL/GenBank/DDBJ whole genome shotgun (WGS) entry which is preliminary data.</text>
</comment>
<dbReference type="SUPFAM" id="SSF82771">
    <property type="entry name" value="GIY-YIG endonuclease"/>
    <property type="match status" value="1"/>
</dbReference>
<evidence type="ECO:0000313" key="3">
    <source>
        <dbReference type="EMBL" id="GGW87106.1"/>
    </source>
</evidence>
<evidence type="ECO:0000313" key="4">
    <source>
        <dbReference type="Proteomes" id="UP000631300"/>
    </source>
</evidence>
<dbReference type="PANTHER" id="PTHR34477:SF1">
    <property type="entry name" value="UPF0213 PROTEIN YHBQ"/>
    <property type="match status" value="1"/>
</dbReference>
<dbReference type="PROSITE" id="PS50164">
    <property type="entry name" value="GIY_YIG"/>
    <property type="match status" value="1"/>
</dbReference>
<dbReference type="EMBL" id="BMXP01000004">
    <property type="protein sequence ID" value="GGW87106.1"/>
    <property type="molecule type" value="Genomic_DNA"/>
</dbReference>
<name>A0A918JN15_9ALTE</name>
<dbReference type="AlphaFoldDB" id="A0A918JN15"/>
<keyword evidence="4" id="KW-1185">Reference proteome</keyword>
<reference evidence="3" key="2">
    <citation type="submission" date="2020-09" db="EMBL/GenBank/DDBJ databases">
        <authorList>
            <person name="Sun Q."/>
            <person name="Kim S."/>
        </authorList>
    </citation>
    <scope>NUCLEOTIDE SEQUENCE</scope>
    <source>
        <strain evidence="3">KCTC 22164</strain>
    </source>
</reference>
<proteinExistence type="inferred from homology"/>
<protein>
    <recommendedName>
        <fullName evidence="2">GIY-YIG domain-containing protein</fullName>
    </recommendedName>
</protein>
<evidence type="ECO:0000259" key="2">
    <source>
        <dbReference type="PROSITE" id="PS50164"/>
    </source>
</evidence>
<gene>
    <name evidence="3" type="ORF">GCM10007391_21170</name>
</gene>
<dbReference type="Pfam" id="PF01541">
    <property type="entry name" value="GIY-YIG"/>
    <property type="match status" value="1"/>
</dbReference>
<feature type="domain" description="GIY-YIG" evidence="2">
    <location>
        <begin position="15"/>
        <end position="93"/>
    </location>
</feature>
<dbReference type="InterPro" id="IPR050190">
    <property type="entry name" value="UPF0213_domain"/>
</dbReference>
<dbReference type="PANTHER" id="PTHR34477">
    <property type="entry name" value="UPF0213 PROTEIN YHBQ"/>
    <property type="match status" value="1"/>
</dbReference>